<name>A0A1I6QIT0_9GAMM</name>
<evidence type="ECO:0000313" key="2">
    <source>
        <dbReference type="EMBL" id="SFS52334.1"/>
    </source>
</evidence>
<accession>A0A1I6QIT0</accession>
<proteinExistence type="predicted"/>
<dbReference type="EMBL" id="FOZU01000004">
    <property type="protein sequence ID" value="SFS52334.1"/>
    <property type="molecule type" value="Genomic_DNA"/>
</dbReference>
<organism evidence="2 3">
    <name type="scientific">Acinetobacter bohemicus</name>
    <dbReference type="NCBI Taxonomy" id="1435036"/>
    <lineage>
        <taxon>Bacteria</taxon>
        <taxon>Pseudomonadati</taxon>
        <taxon>Pseudomonadota</taxon>
        <taxon>Gammaproteobacteria</taxon>
        <taxon>Moraxellales</taxon>
        <taxon>Moraxellaceae</taxon>
        <taxon>Acinetobacter</taxon>
    </lineage>
</organism>
<dbReference type="RefSeq" id="WP_074944333.1">
    <property type="nucleotide sequence ID" value="NZ_FOZU01000004.1"/>
</dbReference>
<dbReference type="AlphaFoldDB" id="A0A1I6QIT0"/>
<gene>
    <name evidence="2" type="ORF">SAMN05444586_100475</name>
</gene>
<evidence type="ECO:0000313" key="3">
    <source>
        <dbReference type="Proteomes" id="UP000182827"/>
    </source>
</evidence>
<feature type="compositionally biased region" description="Low complexity" evidence="1">
    <location>
        <begin position="7"/>
        <end position="21"/>
    </location>
</feature>
<reference evidence="3" key="1">
    <citation type="submission" date="2016-10" db="EMBL/GenBank/DDBJ databases">
        <authorList>
            <person name="Varghese N."/>
            <person name="Submissions S."/>
        </authorList>
    </citation>
    <scope>NUCLEOTIDE SEQUENCE [LARGE SCALE GENOMIC DNA]</scope>
    <source>
        <strain evidence="3">ANC 5076</strain>
    </source>
</reference>
<keyword evidence="3" id="KW-1185">Reference proteome</keyword>
<sequence length="63" mass="7148">MTNTVENQSTDSSDQNKSNSNNKEENLVPEIINGPKLETSKEVKHLGRFRFTDSKNGKIQKIK</sequence>
<protein>
    <submittedName>
        <fullName evidence="2">Uncharacterized protein</fullName>
    </submittedName>
</protein>
<feature type="region of interest" description="Disordered" evidence="1">
    <location>
        <begin position="1"/>
        <end position="32"/>
    </location>
</feature>
<evidence type="ECO:0000256" key="1">
    <source>
        <dbReference type="SAM" id="MobiDB-lite"/>
    </source>
</evidence>
<dbReference type="Proteomes" id="UP000182827">
    <property type="component" value="Unassembled WGS sequence"/>
</dbReference>